<protein>
    <recommendedName>
        <fullName evidence="2">NACHT domain-containing protein</fullName>
    </recommendedName>
</protein>
<dbReference type="InParanoid" id="E9G006"/>
<keyword evidence="4" id="KW-1185">Reference proteome</keyword>
<dbReference type="SUPFAM" id="SSF48403">
    <property type="entry name" value="Ankyrin repeat"/>
    <property type="match status" value="1"/>
</dbReference>
<evidence type="ECO:0000313" key="4">
    <source>
        <dbReference type="Proteomes" id="UP000000305"/>
    </source>
</evidence>
<dbReference type="SUPFAM" id="SSF52540">
    <property type="entry name" value="P-loop containing nucleoside triphosphate hydrolases"/>
    <property type="match status" value="1"/>
</dbReference>
<dbReference type="FunFam" id="3.40.50.300:FF:003224">
    <property type="entry name" value="Uncharacterized protein"/>
    <property type="match status" value="1"/>
</dbReference>
<evidence type="ECO:0000313" key="3">
    <source>
        <dbReference type="EMBL" id="EFX87170.1"/>
    </source>
</evidence>
<dbReference type="InterPro" id="IPR027417">
    <property type="entry name" value="P-loop_NTPase"/>
</dbReference>
<dbReference type="PROSITE" id="PS50837">
    <property type="entry name" value="NACHT"/>
    <property type="match status" value="1"/>
</dbReference>
<dbReference type="PhylomeDB" id="E9G006"/>
<accession>E9G006</accession>
<feature type="region of interest" description="Disordered" evidence="1">
    <location>
        <begin position="1"/>
        <end position="34"/>
    </location>
</feature>
<dbReference type="HOGENOM" id="CLU_002013_1_0_1"/>
<gene>
    <name evidence="3" type="ORF">DAPPUDRAFT_97425</name>
</gene>
<dbReference type="Proteomes" id="UP000000305">
    <property type="component" value="Unassembled WGS sequence"/>
</dbReference>
<organism evidence="3 4">
    <name type="scientific">Daphnia pulex</name>
    <name type="common">Water flea</name>
    <dbReference type="NCBI Taxonomy" id="6669"/>
    <lineage>
        <taxon>Eukaryota</taxon>
        <taxon>Metazoa</taxon>
        <taxon>Ecdysozoa</taxon>
        <taxon>Arthropoda</taxon>
        <taxon>Crustacea</taxon>
        <taxon>Branchiopoda</taxon>
        <taxon>Diplostraca</taxon>
        <taxon>Cladocera</taxon>
        <taxon>Anomopoda</taxon>
        <taxon>Daphniidae</taxon>
        <taxon>Daphnia</taxon>
    </lineage>
</organism>
<feature type="domain" description="NACHT" evidence="2">
    <location>
        <begin position="683"/>
        <end position="808"/>
    </location>
</feature>
<evidence type="ECO:0000259" key="2">
    <source>
        <dbReference type="PROSITE" id="PS50837"/>
    </source>
</evidence>
<dbReference type="OMA" id="CELCEND"/>
<dbReference type="InterPro" id="IPR007111">
    <property type="entry name" value="NACHT_NTPase"/>
</dbReference>
<sequence>MASEFENGEVASPVAENETVQSGISSTANKEIKKKKLPDNTHGLRFESKLLSLFCVRGLGSGYKFELSKEKEEEGGKLEDLIFRYQVPDETPVGKHWRYRYLQAKHKENEKEKITADHLLDYNRKGDFSLPKYFHSFYKIRARGDDIHDCIICTNIGFDVNSLEKGGVELVSINDQSEDILEFGALEDRTTARYKLKINNDDWHRRLKEEWSPVQLLAEELKDCATKSKTTDIRAGMLNSYHVALVDEHVIDCTKKKFHQDFVSDAGSLSGGAKELRQTLCELCENDEWKNWKFILNNPFGKGQSAVKNSLPRKITEEDVDDFFDKLIFVVDMPHENKFEEILETRDMSKYYQREKCKAQTIRILHEVSKEFSNQEQKFWLKAEIAKNILLADVTKMSLEYQSRLEKEIKFNISAIKKMVNQLKQLLTDCDGRGKVERIATPSPKHTAVKVISAVQILMRELNQEKNYLVASSSRLQNEAKMEMWRNILKLQKGLRHFFVIVCDDESPVSSYENLITDNQADDNNFIIIISQTDKSSVGLEDEIKYTDLNEDCQEAILSKTVSFQGENLTVGNLIGYKPEEIIDFTSIKELLFEEKEIKITSFNTATFEQSLYVKRRLRLPFVSQWELGGECKISSYGHIEWLVEKEKRKEVWEKIKSRIQASSKGVIVDDLAHLKKNGNEKSVVIISGVAGTGKSTLLCHYYEVIKRAKPDHWIIRMNLVDYEDILKLDNITDFNVADLFINRLRVVDEKSSYSRSLLRNRLKTGDRIIFMFDGFDEVNKLCQDKAIELMKVITKNKSTQLYVTTRPHMLDKLQFQLSQLSCNLENFTENDQIDYLASYWEKELNLSGDKNESLQKFAQSLVERVSETLKDEEKSFVGIPLQCKILAECFQSNAGELIKSNYATNNEESRSSEDGISNSLVDQKFDLISLFNRLMETKRKVFREEKANATNTNQIMVDAINRLIQDVEDHLTKIAIKTIVTDQQLLNVLLPSQTSYRSDQDITKWENTIAQNGLKFGLTFKSGDESKVQFLHRTYAEYLFARYLYQGFLLDEKRHNKLLDNESIRMLILKKILATWEYHGVQVFFNSMLKELVEGNKKWRNRIDNRDLPERIKKLTENFYDRFLCQELPPQETVTRGSGGYSFTPIAYQPNQRFDSENALHFSLWTGNTTTFTFLCDCLDATFNKKQIVNVMMKSFIQGSYFSFAFFRKTNSSLFKRFINCLDSEADKVMSTLTTFSCNLPPSDLEYSQWNGEEQKKTVGHLLQFMTNQRDAFEEYFEPCRGITIVHMLTFLIFNENYDSHLEIFLGLLSRSRAYADDFQFESLLKKAFCSKVHFIGGRIEKVLITLQELNRHNLLIQLYGIVLAIEPESFQNIYQPPPIEGNAVGKDVESMDLNRLTERDSYRMTRLHRAAFHGNTKEVEEMLERIRQNVTDSEHKKVAYKITNEVMTRDEFGFTPFYVAAVRAVKKELGQNKLLQILRLPKSRYSSSFVSACYKTKKLFYSMAIVVMRDDNDTGDTDFKSDFYKLVLEAGLTTEIDQFIAADNHQGKLSFKDFNDYANEYKLFVF</sequence>
<feature type="compositionally biased region" description="Polar residues" evidence="1">
    <location>
        <begin position="18"/>
        <end position="29"/>
    </location>
</feature>
<dbReference type="Gene3D" id="3.40.50.300">
    <property type="entry name" value="P-loop containing nucleotide triphosphate hydrolases"/>
    <property type="match status" value="1"/>
</dbReference>
<dbReference type="PANTHER" id="PTHR46312:SF2">
    <property type="entry name" value="NUCLEOTIDE-BINDING OLIGOMERIZATION DOMAIN-CONTAINING PROTEIN 2-LIKE"/>
    <property type="match status" value="1"/>
</dbReference>
<dbReference type="InterPro" id="IPR036770">
    <property type="entry name" value="Ankyrin_rpt-contain_sf"/>
</dbReference>
<dbReference type="OrthoDB" id="6364794at2759"/>
<proteinExistence type="predicted"/>
<name>E9G006_DAPPU</name>
<dbReference type="eggNOG" id="ENOG502SD1W">
    <property type="taxonomic scope" value="Eukaryota"/>
</dbReference>
<dbReference type="PANTHER" id="PTHR46312">
    <property type="entry name" value="NACHT DOMAIN-CONTAINING PROTEIN"/>
    <property type="match status" value="1"/>
</dbReference>
<dbReference type="KEGG" id="dpx:DAPPUDRAFT_97425"/>
<reference evidence="3 4" key="1">
    <citation type="journal article" date="2011" name="Science">
        <title>The ecoresponsive genome of Daphnia pulex.</title>
        <authorList>
            <person name="Colbourne J.K."/>
            <person name="Pfrender M.E."/>
            <person name="Gilbert D."/>
            <person name="Thomas W.K."/>
            <person name="Tucker A."/>
            <person name="Oakley T.H."/>
            <person name="Tokishita S."/>
            <person name="Aerts A."/>
            <person name="Arnold G.J."/>
            <person name="Basu M.K."/>
            <person name="Bauer D.J."/>
            <person name="Caceres C.E."/>
            <person name="Carmel L."/>
            <person name="Casola C."/>
            <person name="Choi J.H."/>
            <person name="Detter J.C."/>
            <person name="Dong Q."/>
            <person name="Dusheyko S."/>
            <person name="Eads B.D."/>
            <person name="Frohlich T."/>
            <person name="Geiler-Samerotte K.A."/>
            <person name="Gerlach D."/>
            <person name="Hatcher P."/>
            <person name="Jogdeo S."/>
            <person name="Krijgsveld J."/>
            <person name="Kriventseva E.V."/>
            <person name="Kultz D."/>
            <person name="Laforsch C."/>
            <person name="Lindquist E."/>
            <person name="Lopez J."/>
            <person name="Manak J.R."/>
            <person name="Muller J."/>
            <person name="Pangilinan J."/>
            <person name="Patwardhan R.P."/>
            <person name="Pitluck S."/>
            <person name="Pritham E.J."/>
            <person name="Rechtsteiner A."/>
            <person name="Rho M."/>
            <person name="Rogozin I.B."/>
            <person name="Sakarya O."/>
            <person name="Salamov A."/>
            <person name="Schaack S."/>
            <person name="Shapiro H."/>
            <person name="Shiga Y."/>
            <person name="Skalitzky C."/>
            <person name="Smith Z."/>
            <person name="Souvorov A."/>
            <person name="Sung W."/>
            <person name="Tang Z."/>
            <person name="Tsuchiya D."/>
            <person name="Tu H."/>
            <person name="Vos H."/>
            <person name="Wang M."/>
            <person name="Wolf Y.I."/>
            <person name="Yamagata H."/>
            <person name="Yamada T."/>
            <person name="Ye Y."/>
            <person name="Shaw J.R."/>
            <person name="Andrews J."/>
            <person name="Crease T.J."/>
            <person name="Tang H."/>
            <person name="Lucas S.M."/>
            <person name="Robertson H.M."/>
            <person name="Bork P."/>
            <person name="Koonin E.V."/>
            <person name="Zdobnov E.M."/>
            <person name="Grigoriev I.V."/>
            <person name="Lynch M."/>
            <person name="Boore J.L."/>
        </authorList>
    </citation>
    <scope>NUCLEOTIDE SEQUENCE [LARGE SCALE GENOMIC DNA]</scope>
</reference>
<evidence type="ECO:0000256" key="1">
    <source>
        <dbReference type="SAM" id="MobiDB-lite"/>
    </source>
</evidence>
<dbReference type="Pfam" id="PF05729">
    <property type="entry name" value="NACHT"/>
    <property type="match status" value="1"/>
</dbReference>
<dbReference type="EMBL" id="GL732528">
    <property type="protein sequence ID" value="EFX87170.1"/>
    <property type="molecule type" value="Genomic_DNA"/>
</dbReference>